<keyword evidence="10 11" id="KW-0119">Carbohydrate metabolism</keyword>
<dbReference type="HAMAP" id="MF_02227">
    <property type="entry name" value="RPE"/>
    <property type="match status" value="1"/>
</dbReference>
<dbReference type="EMBL" id="SLUM01000003">
    <property type="protein sequence ID" value="TCL60780.1"/>
    <property type="molecule type" value="Genomic_DNA"/>
</dbReference>
<evidence type="ECO:0000256" key="14">
    <source>
        <dbReference type="PIRSR" id="PIRSR001461-3"/>
    </source>
</evidence>
<keyword evidence="9 10" id="KW-0413">Isomerase</keyword>
<dbReference type="GO" id="GO:0019323">
    <property type="term" value="P:pentose catabolic process"/>
    <property type="evidence" value="ECO:0007669"/>
    <property type="project" value="UniProtKB-UniRule"/>
</dbReference>
<comment type="function">
    <text evidence="10">Catalyzes the reversible epimerization of D-ribulose 5-phosphate to D-xylulose 5-phosphate.</text>
</comment>
<evidence type="ECO:0000256" key="9">
    <source>
        <dbReference type="ARBA" id="ARBA00023235"/>
    </source>
</evidence>
<dbReference type="FunFam" id="3.20.20.70:FF:000004">
    <property type="entry name" value="Ribulose-phosphate 3-epimerase"/>
    <property type="match status" value="1"/>
</dbReference>
<dbReference type="InterPro" id="IPR013785">
    <property type="entry name" value="Aldolase_TIM"/>
</dbReference>
<evidence type="ECO:0000256" key="8">
    <source>
        <dbReference type="ARBA" id="ARBA00022723"/>
    </source>
</evidence>
<comment type="caution">
    <text evidence="15">The sequence shown here is derived from an EMBL/GenBank/DDBJ whole genome shotgun (WGS) entry which is preliminary data.</text>
</comment>
<evidence type="ECO:0000256" key="5">
    <source>
        <dbReference type="ARBA" id="ARBA00001954"/>
    </source>
</evidence>
<comment type="pathway">
    <text evidence="10">Carbohydrate degradation.</text>
</comment>
<protein>
    <recommendedName>
        <fullName evidence="7 10">Ribulose-phosphate 3-epimerase</fullName>
        <ecNumber evidence="7 10">5.1.3.1</ecNumber>
    </recommendedName>
</protein>
<keyword evidence="13" id="KW-0170">Cobalt</keyword>
<dbReference type="RefSeq" id="WP_058962786.1">
    <property type="nucleotide sequence ID" value="NZ_CABKVM010000011.1"/>
</dbReference>
<dbReference type="Proteomes" id="UP000295184">
    <property type="component" value="Unassembled WGS sequence"/>
</dbReference>
<dbReference type="SUPFAM" id="SSF51366">
    <property type="entry name" value="Ribulose-phoshate binding barrel"/>
    <property type="match status" value="1"/>
</dbReference>
<dbReference type="GeneID" id="97381660"/>
<keyword evidence="13" id="KW-0862">Zinc</keyword>
<gene>
    <name evidence="10" type="primary">rpe</name>
    <name evidence="15" type="ORF">EDD77_103103</name>
</gene>
<evidence type="ECO:0000256" key="11">
    <source>
        <dbReference type="PIRNR" id="PIRNR001461"/>
    </source>
</evidence>
<feature type="active site" description="Proton acceptor" evidence="10 12">
    <location>
        <position position="34"/>
    </location>
</feature>
<evidence type="ECO:0000256" key="2">
    <source>
        <dbReference type="ARBA" id="ARBA00001936"/>
    </source>
</evidence>
<comment type="cofactor">
    <cofactor evidence="3">
        <name>Co(2+)</name>
        <dbReference type="ChEBI" id="CHEBI:48828"/>
    </cofactor>
</comment>
<name>A0A4R1R5N7_9FIRM</name>
<sequence length="216" mass="22613">MTQLSPSILAADFARLGEECRQVLDAGADMLHFDVMDGCFVPNISFGVPVLQSLHKALPDAFYDVHLMIRRPLDYVDAFVKAGASCITFHLESESDAGETIDAIHAAGCKAGLSIKPGTPAEAVLPFLDRLDLILVMSVEPGFGGQKFMPGALDKLKTLRAECDARGLSPWLEVDGGVDAVTGPQCVAAGANLLVAGSAVFGKADMAGAVRGLKGL</sequence>
<dbReference type="Pfam" id="PF00834">
    <property type="entry name" value="Ribul_P_3_epim"/>
    <property type="match status" value="1"/>
</dbReference>
<comment type="cofactor">
    <cofactor evidence="10 13">
        <name>a divalent metal cation</name>
        <dbReference type="ChEBI" id="CHEBI:60240"/>
    </cofactor>
    <text evidence="10 13">Binds 1 divalent metal cation per subunit.</text>
</comment>
<dbReference type="InterPro" id="IPR000056">
    <property type="entry name" value="Ribul_P_3_epim-like"/>
</dbReference>
<evidence type="ECO:0000256" key="1">
    <source>
        <dbReference type="ARBA" id="ARBA00001782"/>
    </source>
</evidence>
<evidence type="ECO:0000313" key="16">
    <source>
        <dbReference type="Proteomes" id="UP000295184"/>
    </source>
</evidence>
<dbReference type="STRING" id="1650663.GCA_001486665_00257"/>
<evidence type="ECO:0000313" key="15">
    <source>
        <dbReference type="EMBL" id="TCL60780.1"/>
    </source>
</evidence>
<feature type="active site" description="Proton donor" evidence="10 12">
    <location>
        <position position="175"/>
    </location>
</feature>
<accession>A0A4R1R5N7</accession>
<feature type="binding site" evidence="14">
    <location>
        <position position="177"/>
    </location>
    <ligand>
        <name>substrate</name>
    </ligand>
</feature>
<dbReference type="PIRSF" id="PIRSF001461">
    <property type="entry name" value="RPE"/>
    <property type="match status" value="1"/>
</dbReference>
<evidence type="ECO:0000256" key="7">
    <source>
        <dbReference type="ARBA" id="ARBA00013188"/>
    </source>
</evidence>
<dbReference type="GO" id="GO:0004750">
    <property type="term" value="F:D-ribulose-phosphate 3-epimerase activity"/>
    <property type="evidence" value="ECO:0007669"/>
    <property type="project" value="UniProtKB-UniRule"/>
</dbReference>
<reference evidence="15 16" key="1">
    <citation type="submission" date="2019-03" db="EMBL/GenBank/DDBJ databases">
        <title>Genomic Encyclopedia of Type Strains, Phase IV (KMG-IV): sequencing the most valuable type-strain genomes for metagenomic binning, comparative biology and taxonomic classification.</title>
        <authorList>
            <person name="Goeker M."/>
        </authorList>
    </citation>
    <scope>NUCLEOTIDE SEQUENCE [LARGE SCALE GENOMIC DNA]</scope>
    <source>
        <strain evidence="15 16">DSM 100451</strain>
    </source>
</reference>
<dbReference type="GO" id="GO:0006098">
    <property type="term" value="P:pentose-phosphate shunt"/>
    <property type="evidence" value="ECO:0007669"/>
    <property type="project" value="UniProtKB-UniRule"/>
</dbReference>
<comment type="cofactor">
    <cofactor evidence="5">
        <name>Fe(2+)</name>
        <dbReference type="ChEBI" id="CHEBI:29033"/>
    </cofactor>
</comment>
<dbReference type="Gene3D" id="3.20.20.70">
    <property type="entry name" value="Aldolase class I"/>
    <property type="match status" value="1"/>
</dbReference>
<dbReference type="PROSITE" id="PS01085">
    <property type="entry name" value="RIBUL_P_3_EPIMER_1"/>
    <property type="match status" value="1"/>
</dbReference>
<comment type="cofactor">
    <cofactor evidence="4">
        <name>Zn(2+)</name>
        <dbReference type="ChEBI" id="CHEBI:29105"/>
    </cofactor>
</comment>
<proteinExistence type="inferred from homology"/>
<comment type="similarity">
    <text evidence="6 10 11">Belongs to the ribulose-phosphate 3-epimerase family.</text>
</comment>
<keyword evidence="13" id="KW-0464">Manganese</keyword>
<evidence type="ECO:0000256" key="12">
    <source>
        <dbReference type="PIRSR" id="PIRSR001461-1"/>
    </source>
</evidence>
<dbReference type="InterPro" id="IPR026019">
    <property type="entry name" value="Ribul_P_3_epim"/>
</dbReference>
<evidence type="ECO:0000256" key="13">
    <source>
        <dbReference type="PIRSR" id="PIRSR001461-2"/>
    </source>
</evidence>
<feature type="binding site" evidence="10 13">
    <location>
        <position position="175"/>
    </location>
    <ligand>
        <name>a divalent metal cation</name>
        <dbReference type="ChEBI" id="CHEBI:60240"/>
    </ligand>
</feature>
<feature type="binding site" evidence="10 13">
    <location>
        <position position="66"/>
    </location>
    <ligand>
        <name>a divalent metal cation</name>
        <dbReference type="ChEBI" id="CHEBI:60240"/>
    </ligand>
</feature>
<feature type="binding site" evidence="10 14">
    <location>
        <position position="66"/>
    </location>
    <ligand>
        <name>substrate</name>
    </ligand>
</feature>
<dbReference type="EC" id="5.1.3.1" evidence="7 10"/>
<dbReference type="OrthoDB" id="1645589at2"/>
<evidence type="ECO:0000256" key="3">
    <source>
        <dbReference type="ARBA" id="ARBA00001941"/>
    </source>
</evidence>
<dbReference type="PROSITE" id="PS01086">
    <property type="entry name" value="RIBUL_P_3_EPIMER_2"/>
    <property type="match status" value="1"/>
</dbReference>
<dbReference type="PANTHER" id="PTHR11749">
    <property type="entry name" value="RIBULOSE-5-PHOSPHATE-3-EPIMERASE"/>
    <property type="match status" value="1"/>
</dbReference>
<dbReference type="NCBIfam" id="TIGR01163">
    <property type="entry name" value="rpe"/>
    <property type="match status" value="1"/>
</dbReference>
<comment type="cofactor">
    <cofactor evidence="2">
        <name>Mn(2+)</name>
        <dbReference type="ChEBI" id="CHEBI:29035"/>
    </cofactor>
</comment>
<feature type="binding site" evidence="10 14">
    <location>
        <position position="7"/>
    </location>
    <ligand>
        <name>substrate</name>
    </ligand>
</feature>
<feature type="binding site" evidence="10 13">
    <location>
        <position position="32"/>
    </location>
    <ligand>
        <name>a divalent metal cation</name>
        <dbReference type="ChEBI" id="CHEBI:60240"/>
    </ligand>
</feature>
<dbReference type="CDD" id="cd00429">
    <property type="entry name" value="RPE"/>
    <property type="match status" value="1"/>
</dbReference>
<dbReference type="GO" id="GO:0046872">
    <property type="term" value="F:metal ion binding"/>
    <property type="evidence" value="ECO:0007669"/>
    <property type="project" value="UniProtKB-UniRule"/>
</dbReference>
<evidence type="ECO:0000256" key="10">
    <source>
        <dbReference type="HAMAP-Rule" id="MF_02227"/>
    </source>
</evidence>
<dbReference type="NCBIfam" id="NF004076">
    <property type="entry name" value="PRK05581.1-4"/>
    <property type="match status" value="1"/>
</dbReference>
<feature type="binding site" evidence="10 13">
    <location>
        <position position="34"/>
    </location>
    <ligand>
        <name>a divalent metal cation</name>
        <dbReference type="ChEBI" id="CHEBI:60240"/>
    </ligand>
</feature>
<feature type="binding site" evidence="10 14">
    <location>
        <begin position="197"/>
        <end position="198"/>
    </location>
    <ligand>
        <name>substrate</name>
    </ligand>
</feature>
<comment type="catalytic activity">
    <reaction evidence="1 10 11">
        <text>D-ribulose 5-phosphate = D-xylulose 5-phosphate</text>
        <dbReference type="Rhea" id="RHEA:13677"/>
        <dbReference type="ChEBI" id="CHEBI:57737"/>
        <dbReference type="ChEBI" id="CHEBI:58121"/>
        <dbReference type="EC" id="5.1.3.1"/>
    </reaction>
</comment>
<feature type="binding site" evidence="10">
    <location>
        <begin position="175"/>
        <end position="177"/>
    </location>
    <ligand>
        <name>substrate</name>
    </ligand>
</feature>
<dbReference type="AlphaFoldDB" id="A0A4R1R5N7"/>
<feature type="binding site" evidence="10 14">
    <location>
        <begin position="142"/>
        <end position="145"/>
    </location>
    <ligand>
        <name>substrate</name>
    </ligand>
</feature>
<keyword evidence="8 10" id="KW-0479">Metal-binding</keyword>
<evidence type="ECO:0000256" key="6">
    <source>
        <dbReference type="ARBA" id="ARBA00009541"/>
    </source>
</evidence>
<organism evidence="15 16">
    <name type="scientific">Allofournierella massiliensis</name>
    <dbReference type="NCBI Taxonomy" id="1650663"/>
    <lineage>
        <taxon>Bacteria</taxon>
        <taxon>Bacillati</taxon>
        <taxon>Bacillota</taxon>
        <taxon>Clostridia</taxon>
        <taxon>Eubacteriales</taxon>
        <taxon>Oscillospiraceae</taxon>
        <taxon>Allofournierella</taxon>
    </lineage>
</organism>
<dbReference type="InterPro" id="IPR011060">
    <property type="entry name" value="RibuloseP-bd_barrel"/>
</dbReference>
<dbReference type="GO" id="GO:0005737">
    <property type="term" value="C:cytoplasm"/>
    <property type="evidence" value="ECO:0007669"/>
    <property type="project" value="UniProtKB-ARBA"/>
</dbReference>
<evidence type="ECO:0000256" key="4">
    <source>
        <dbReference type="ARBA" id="ARBA00001947"/>
    </source>
</evidence>